<keyword evidence="2" id="KW-0812">Transmembrane</keyword>
<organism evidence="3 4">
    <name type="scientific">Tritrichomonas musculus</name>
    <dbReference type="NCBI Taxonomy" id="1915356"/>
    <lineage>
        <taxon>Eukaryota</taxon>
        <taxon>Metamonada</taxon>
        <taxon>Parabasalia</taxon>
        <taxon>Tritrichomonadida</taxon>
        <taxon>Tritrichomonadidae</taxon>
        <taxon>Tritrichomonas</taxon>
    </lineage>
</organism>
<feature type="compositionally biased region" description="Basic and acidic residues" evidence="1">
    <location>
        <begin position="400"/>
        <end position="442"/>
    </location>
</feature>
<keyword evidence="2" id="KW-1133">Transmembrane helix</keyword>
<feature type="transmembrane region" description="Helical" evidence="2">
    <location>
        <begin position="520"/>
        <end position="544"/>
    </location>
</feature>
<accession>A0ABR2JDG1</accession>
<keyword evidence="2" id="KW-0472">Membrane</keyword>
<sequence>MNITLYALFTSYLSTSPMILLPQSFEKQSIRVDKSFAHNCFTSFLYTHTNNLNALIYQTKFNNFLQSTLSFRSQTDTSGCDKEIVKVNYNQEQLTFKSCQTKEVKVVDCTFEGSNVGNIQGAGIYYNLDGGSLTVHGTIFNHCSAFSGAAIYAIASNVMTDFNSHYCCYFECSASTNNGGLGSAGHIAANDIQINYSTILTCKGYGAQMDLDSQHSIATSSINVTSCESTYCASLEYRNAQTGYFQYQTICKNKGIFITSFSGLKHDVEISNCNFVIATVIATPSGDSTSVPSVIHQRTHAVNLHRFFFYDIDLQAPNAKLISLHNDVTTTPQVYDSYVDLANCDLSNVETHNVVILADGKLPTHTIRQLSLGECKADVIKTVPPIGKPDDDDNPMPDDDQNHHSSNEEPNDPPKEDTSDPPKEDTSDPPKEDTSDPPKEDTSDPPSNDPNDPPKEDTSDPPKEDTSDPPSNDPNDPSHNSEHNPVEVSDDGSSHDEKEPDSEEKDLESKPKKKKNNAGMIAGVTVASVVAAGGATAGVVYYLYQKKHKVTAAIDDKNEDEMKETNDD</sequence>
<proteinExistence type="predicted"/>
<dbReference type="Proteomes" id="UP001470230">
    <property type="component" value="Unassembled WGS sequence"/>
</dbReference>
<dbReference type="EMBL" id="JAPFFF010000012">
    <property type="protein sequence ID" value="KAK8875889.1"/>
    <property type="molecule type" value="Genomic_DNA"/>
</dbReference>
<feature type="compositionally biased region" description="Basic and acidic residues" evidence="1">
    <location>
        <begin position="452"/>
        <end position="466"/>
    </location>
</feature>
<protein>
    <submittedName>
        <fullName evidence="3">Uncharacterized protein</fullName>
    </submittedName>
</protein>
<name>A0ABR2JDG1_9EUKA</name>
<evidence type="ECO:0000256" key="2">
    <source>
        <dbReference type="SAM" id="Phobius"/>
    </source>
</evidence>
<feature type="compositionally biased region" description="Low complexity" evidence="1">
    <location>
        <begin position="468"/>
        <end position="478"/>
    </location>
</feature>
<gene>
    <name evidence="3" type="ORF">M9Y10_006065</name>
</gene>
<evidence type="ECO:0000256" key="1">
    <source>
        <dbReference type="SAM" id="MobiDB-lite"/>
    </source>
</evidence>
<comment type="caution">
    <text evidence="3">The sequence shown here is derived from an EMBL/GenBank/DDBJ whole genome shotgun (WGS) entry which is preliminary data.</text>
</comment>
<evidence type="ECO:0000313" key="3">
    <source>
        <dbReference type="EMBL" id="KAK8875889.1"/>
    </source>
</evidence>
<keyword evidence="4" id="KW-1185">Reference proteome</keyword>
<feature type="compositionally biased region" description="Acidic residues" evidence="1">
    <location>
        <begin position="390"/>
        <end position="399"/>
    </location>
</feature>
<reference evidence="3 4" key="1">
    <citation type="submission" date="2024-04" db="EMBL/GenBank/DDBJ databases">
        <title>Tritrichomonas musculus Genome.</title>
        <authorList>
            <person name="Alves-Ferreira E."/>
            <person name="Grigg M."/>
            <person name="Lorenzi H."/>
            <person name="Galac M."/>
        </authorList>
    </citation>
    <scope>NUCLEOTIDE SEQUENCE [LARGE SCALE GENOMIC DNA]</scope>
    <source>
        <strain evidence="3 4">EAF2021</strain>
    </source>
</reference>
<feature type="region of interest" description="Disordered" evidence="1">
    <location>
        <begin position="382"/>
        <end position="521"/>
    </location>
</feature>
<evidence type="ECO:0000313" key="4">
    <source>
        <dbReference type="Proteomes" id="UP001470230"/>
    </source>
</evidence>